<evidence type="ECO:0000313" key="9">
    <source>
        <dbReference type="EMBL" id="GGX78551.1"/>
    </source>
</evidence>
<dbReference type="PROSITE" id="PS50893">
    <property type="entry name" value="ABC_TRANSPORTER_2"/>
    <property type="match status" value="2"/>
</dbReference>
<feature type="domain" description="ABC transporter" evidence="8">
    <location>
        <begin position="261"/>
        <end position="457"/>
    </location>
</feature>
<evidence type="ECO:0000256" key="6">
    <source>
        <dbReference type="ARBA" id="ARBA00022840"/>
    </source>
</evidence>
<keyword evidence="3" id="KW-0813">Transport</keyword>
<evidence type="ECO:0000256" key="5">
    <source>
        <dbReference type="ARBA" id="ARBA00022741"/>
    </source>
</evidence>
<comment type="subcellular location">
    <subcellularLocation>
        <location evidence="1">Cell inner membrane</location>
        <topology evidence="1">Peripheral membrane protein</topology>
    </subcellularLocation>
</comment>
<name>A0ABQ2YB33_9NEIS</name>
<evidence type="ECO:0000256" key="7">
    <source>
        <dbReference type="ARBA" id="ARBA00023136"/>
    </source>
</evidence>
<keyword evidence="7" id="KW-0472">Membrane</keyword>
<keyword evidence="10" id="KW-1185">Reference proteome</keyword>
<dbReference type="InterPro" id="IPR027417">
    <property type="entry name" value="P-loop_NTPase"/>
</dbReference>
<dbReference type="RefSeq" id="WP_189372285.1">
    <property type="nucleotide sequence ID" value="NZ_BMYW01000001.1"/>
</dbReference>
<evidence type="ECO:0000256" key="4">
    <source>
        <dbReference type="ARBA" id="ARBA00022475"/>
    </source>
</evidence>
<keyword evidence="4" id="KW-1003">Cell membrane</keyword>
<proteinExistence type="inferred from homology"/>
<dbReference type="InterPro" id="IPR003439">
    <property type="entry name" value="ABC_transporter-like_ATP-bd"/>
</dbReference>
<protein>
    <submittedName>
        <fullName evidence="9">ABC transporter ATP-binding protein</fullName>
    </submittedName>
</protein>
<feature type="domain" description="ABC transporter" evidence="8">
    <location>
        <begin position="4"/>
        <end position="241"/>
    </location>
</feature>
<dbReference type="PANTHER" id="PTHR43297:SF7">
    <property type="entry name" value="D,D-DIPEPTIDE TRANSPORT ATP-BINDING PROTEIN DDPD-RELATED"/>
    <property type="match status" value="1"/>
</dbReference>
<comment type="similarity">
    <text evidence="2">Belongs to the ABC transporter superfamily.</text>
</comment>
<dbReference type="InterPro" id="IPR050388">
    <property type="entry name" value="ABC_Ni/Peptide_Import"/>
</dbReference>
<evidence type="ECO:0000313" key="10">
    <source>
        <dbReference type="Proteomes" id="UP000600877"/>
    </source>
</evidence>
<dbReference type="EMBL" id="BMYW01000001">
    <property type="protein sequence ID" value="GGX78551.1"/>
    <property type="molecule type" value="Genomic_DNA"/>
</dbReference>
<dbReference type="InterPro" id="IPR013563">
    <property type="entry name" value="Oligopep_ABC_C"/>
</dbReference>
<dbReference type="GO" id="GO:0005524">
    <property type="term" value="F:ATP binding"/>
    <property type="evidence" value="ECO:0007669"/>
    <property type="project" value="UniProtKB-KW"/>
</dbReference>
<evidence type="ECO:0000256" key="3">
    <source>
        <dbReference type="ARBA" id="ARBA00022448"/>
    </source>
</evidence>
<evidence type="ECO:0000256" key="2">
    <source>
        <dbReference type="ARBA" id="ARBA00005417"/>
    </source>
</evidence>
<dbReference type="Gene3D" id="3.40.50.300">
    <property type="entry name" value="P-loop containing nucleotide triphosphate hydrolases"/>
    <property type="match status" value="2"/>
</dbReference>
<dbReference type="InterPro" id="IPR003593">
    <property type="entry name" value="AAA+_ATPase"/>
</dbReference>
<gene>
    <name evidence="9" type="ORF">GCM10011290_02430</name>
</gene>
<evidence type="ECO:0000259" key="8">
    <source>
        <dbReference type="PROSITE" id="PS50893"/>
    </source>
</evidence>
<comment type="caution">
    <text evidence="9">The sequence shown here is derived from an EMBL/GenBank/DDBJ whole genome shotgun (WGS) entry which is preliminary data.</text>
</comment>
<dbReference type="InterPro" id="IPR017871">
    <property type="entry name" value="ABC_transporter-like_CS"/>
</dbReference>
<dbReference type="SMART" id="SM00382">
    <property type="entry name" value="AAA"/>
    <property type="match status" value="2"/>
</dbReference>
<dbReference type="SUPFAM" id="SSF52540">
    <property type="entry name" value="P-loop containing nucleoside triphosphate hydrolases"/>
    <property type="match status" value="2"/>
</dbReference>
<dbReference type="Proteomes" id="UP000600877">
    <property type="component" value="Unassembled WGS sequence"/>
</dbReference>
<dbReference type="PANTHER" id="PTHR43297">
    <property type="entry name" value="OLIGOPEPTIDE TRANSPORT ATP-BINDING PROTEIN APPD"/>
    <property type="match status" value="1"/>
</dbReference>
<dbReference type="Pfam" id="PF08352">
    <property type="entry name" value="oligo_HPY"/>
    <property type="match status" value="1"/>
</dbReference>
<sequence>MSTIHLHGLTVYQQQRCLLDPLDLGLHPGEALTVLGESGSGKSLLAHAIMGTLPAGLRAEGELRTDGRRYPLHDAANRRHLWGELLAILPQEPVTALDPTMRVLPQVAEGWRGDGHLARDAARRRLDSLGLQAAEHHYPHQLSGGMAQRVAFAAATLGGARLLLADEPSKGLDSAACDTLRRLLQQHLDSGQCLLTITHDIALARALGGQVLVMQGGEVVEHGPASRILSRPAHPYTQALLAAEPQAWPAIAHPAAGDWLLQGRGLAKAYGSQQLFRDVDIDLAAGERVALLAASGAGKSTLGNMLLGLTRADHGSVRYRDGLPRTAWQKLYQDPVQAFAPRVPLHTALHDVLKRCGQPWSALEALLHRLKLGPALLQRLPSQVSGGELQRLALIRTLLLRPALLFADEPTSRLDPLTQRDTVHCLLDELGRIGCALLLVTHDAALADKATARRIRL</sequence>
<dbReference type="PROSITE" id="PS00211">
    <property type="entry name" value="ABC_TRANSPORTER_1"/>
    <property type="match status" value="2"/>
</dbReference>
<dbReference type="Pfam" id="PF00005">
    <property type="entry name" value="ABC_tran"/>
    <property type="match status" value="2"/>
</dbReference>
<evidence type="ECO:0000256" key="1">
    <source>
        <dbReference type="ARBA" id="ARBA00004417"/>
    </source>
</evidence>
<keyword evidence="5" id="KW-0547">Nucleotide-binding</keyword>
<organism evidence="9 10">
    <name type="scientific">Vogesella alkaliphila</name>
    <dbReference type="NCBI Taxonomy" id="1193621"/>
    <lineage>
        <taxon>Bacteria</taxon>
        <taxon>Pseudomonadati</taxon>
        <taxon>Pseudomonadota</taxon>
        <taxon>Betaproteobacteria</taxon>
        <taxon>Neisseriales</taxon>
        <taxon>Chromobacteriaceae</taxon>
        <taxon>Vogesella</taxon>
    </lineage>
</organism>
<reference evidence="10" key="1">
    <citation type="journal article" date="2019" name="Int. J. Syst. Evol. Microbiol.">
        <title>The Global Catalogue of Microorganisms (GCM) 10K type strain sequencing project: providing services to taxonomists for standard genome sequencing and annotation.</title>
        <authorList>
            <consortium name="The Broad Institute Genomics Platform"/>
            <consortium name="The Broad Institute Genome Sequencing Center for Infectious Disease"/>
            <person name="Wu L."/>
            <person name="Ma J."/>
        </authorList>
    </citation>
    <scope>NUCLEOTIDE SEQUENCE [LARGE SCALE GENOMIC DNA]</scope>
    <source>
        <strain evidence="10">KCTC 32041</strain>
    </source>
</reference>
<accession>A0ABQ2YB33</accession>
<keyword evidence="6 9" id="KW-0067">ATP-binding</keyword>